<reference evidence="3" key="1">
    <citation type="submission" date="2018-08" db="EMBL/GenBank/DDBJ databases">
        <authorList>
            <person name="Liu Z.-W."/>
            <person name="Du Z.-J."/>
        </authorList>
    </citation>
    <scope>NUCLEOTIDE SEQUENCE [LARGE SCALE GENOMIC DNA]</scope>
    <source>
        <strain evidence="3">H4X</strain>
    </source>
</reference>
<feature type="transmembrane region" description="Helical" evidence="1">
    <location>
        <begin position="60"/>
        <end position="90"/>
    </location>
</feature>
<keyword evidence="1" id="KW-0812">Transmembrane</keyword>
<dbReference type="Proteomes" id="UP000256708">
    <property type="component" value="Unassembled WGS sequence"/>
</dbReference>
<dbReference type="OrthoDB" id="852039at2"/>
<evidence type="ECO:0000313" key="2">
    <source>
        <dbReference type="EMBL" id="RDV15604.1"/>
    </source>
</evidence>
<organism evidence="2 3">
    <name type="scientific">Pontibacter diazotrophicus</name>
    <dbReference type="NCBI Taxonomy" id="1400979"/>
    <lineage>
        <taxon>Bacteria</taxon>
        <taxon>Pseudomonadati</taxon>
        <taxon>Bacteroidota</taxon>
        <taxon>Cytophagia</taxon>
        <taxon>Cytophagales</taxon>
        <taxon>Hymenobacteraceae</taxon>
        <taxon>Pontibacter</taxon>
    </lineage>
</organism>
<accession>A0A3D8LE96</accession>
<evidence type="ECO:0000256" key="1">
    <source>
        <dbReference type="SAM" id="Phobius"/>
    </source>
</evidence>
<sequence length="146" mass="16775">MAANKLFEGEQCLIQTVDKKIVLTTHRLMKISFSWVLPRKDSVMLEDIITWEIKQTGNNLYLGLSIMLALTTYFNDSFALFSGFFLILYLMTRYRKIHIKTHDNVMVLPLNVVNESGVNVLIDTVRVAQQDRIERLRKKTPVAAAA</sequence>
<keyword evidence="1" id="KW-0472">Membrane</keyword>
<keyword evidence="3" id="KW-1185">Reference proteome</keyword>
<comment type="caution">
    <text evidence="2">The sequence shown here is derived from an EMBL/GenBank/DDBJ whole genome shotgun (WGS) entry which is preliminary data.</text>
</comment>
<protein>
    <submittedName>
        <fullName evidence="2">Uncharacterized protein</fullName>
    </submittedName>
</protein>
<proteinExistence type="predicted"/>
<dbReference type="AlphaFoldDB" id="A0A3D8LE96"/>
<dbReference type="EMBL" id="QRGR01000008">
    <property type="protein sequence ID" value="RDV15604.1"/>
    <property type="molecule type" value="Genomic_DNA"/>
</dbReference>
<gene>
    <name evidence="2" type="ORF">DXT99_08965</name>
</gene>
<dbReference type="RefSeq" id="WP_115565199.1">
    <property type="nucleotide sequence ID" value="NZ_QRGR01000008.1"/>
</dbReference>
<keyword evidence="1" id="KW-1133">Transmembrane helix</keyword>
<name>A0A3D8LE96_9BACT</name>
<evidence type="ECO:0000313" key="3">
    <source>
        <dbReference type="Proteomes" id="UP000256708"/>
    </source>
</evidence>